<dbReference type="Gene3D" id="3.40.630.30">
    <property type="match status" value="1"/>
</dbReference>
<dbReference type="STRING" id="1849047.A0A3D8RZA9"/>
<gene>
    <name evidence="2" type="ORF">BP6252_04003</name>
</gene>
<dbReference type="InterPro" id="IPR051531">
    <property type="entry name" value="N-acetyltransferase"/>
</dbReference>
<dbReference type="GO" id="GO:0016747">
    <property type="term" value="F:acyltransferase activity, transferring groups other than amino-acyl groups"/>
    <property type="evidence" value="ECO:0007669"/>
    <property type="project" value="InterPro"/>
</dbReference>
<dbReference type="InterPro" id="IPR016181">
    <property type="entry name" value="Acyl_CoA_acyltransferase"/>
</dbReference>
<reference evidence="2 3" key="1">
    <citation type="journal article" date="2018" name="IMA Fungus">
        <title>IMA Genome-F 9: Draft genome sequence of Annulohypoxylon stygium, Aspergillus mulundensis, Berkeleyomyces basicola (syn. Thielaviopsis basicola), Ceratocystis smalleyi, two Cercospora beticola strains, Coleophoma cylindrospora, Fusarium fracticaudum, Phialophora cf. hyalina, and Morchella septimelata.</title>
        <authorList>
            <person name="Wingfield B.D."/>
            <person name="Bills G.F."/>
            <person name="Dong Y."/>
            <person name="Huang W."/>
            <person name="Nel W.J."/>
            <person name="Swalarsk-Parry B.S."/>
            <person name="Vaghefi N."/>
            <person name="Wilken P.M."/>
            <person name="An Z."/>
            <person name="de Beer Z.W."/>
            <person name="De Vos L."/>
            <person name="Chen L."/>
            <person name="Duong T.A."/>
            <person name="Gao Y."/>
            <person name="Hammerbacher A."/>
            <person name="Kikkert J.R."/>
            <person name="Li Y."/>
            <person name="Li H."/>
            <person name="Li K."/>
            <person name="Li Q."/>
            <person name="Liu X."/>
            <person name="Ma X."/>
            <person name="Naidoo K."/>
            <person name="Pethybridge S.J."/>
            <person name="Sun J."/>
            <person name="Steenkamp E.T."/>
            <person name="van der Nest M.A."/>
            <person name="van Wyk S."/>
            <person name="Wingfield M.J."/>
            <person name="Xiong C."/>
            <person name="Yue Q."/>
            <person name="Zhang X."/>
        </authorList>
    </citation>
    <scope>NUCLEOTIDE SEQUENCE [LARGE SCALE GENOMIC DNA]</scope>
    <source>
        <strain evidence="2 3">BP6252</strain>
    </source>
</reference>
<dbReference type="AlphaFoldDB" id="A0A3D8RZA9"/>
<name>A0A3D8RZA9_9HELO</name>
<feature type="domain" description="N-acetyltransferase" evidence="1">
    <location>
        <begin position="30"/>
        <end position="147"/>
    </location>
</feature>
<sequence>MVYKDGSNPDHTDCELAILNSATAHAKMGDYGIRTPQQLNDLHETLKVRNVKYHGLPTEIDPNMMVRLGDKDGPLIGTVSLAERSKELPPDMGWGFIEGQMGMGYATEASRELLRFLTMDCGIKEILVWPDPGNIASNRVAQKIGFVPGGDVINLDKGGKLVPVLMLPDMTKLDGTKSISFYGDSGAK</sequence>
<dbReference type="InterPro" id="IPR000182">
    <property type="entry name" value="GNAT_dom"/>
</dbReference>
<evidence type="ECO:0000313" key="3">
    <source>
        <dbReference type="Proteomes" id="UP000256645"/>
    </source>
</evidence>
<dbReference type="PANTHER" id="PTHR43792">
    <property type="entry name" value="GNAT FAMILY, PUTATIVE (AFU_ORTHOLOGUE AFUA_3G00765)-RELATED-RELATED"/>
    <property type="match status" value="1"/>
</dbReference>
<dbReference type="EMBL" id="PDLM01000004">
    <property type="protein sequence ID" value="RDW79365.1"/>
    <property type="molecule type" value="Genomic_DNA"/>
</dbReference>
<dbReference type="SUPFAM" id="SSF55729">
    <property type="entry name" value="Acyl-CoA N-acyltransferases (Nat)"/>
    <property type="match status" value="1"/>
</dbReference>
<proteinExistence type="predicted"/>
<comment type="caution">
    <text evidence="2">The sequence shown here is derived from an EMBL/GenBank/DDBJ whole genome shotgun (WGS) entry which is preliminary data.</text>
</comment>
<dbReference type="OrthoDB" id="630895at2759"/>
<evidence type="ECO:0000313" key="2">
    <source>
        <dbReference type="EMBL" id="RDW79365.1"/>
    </source>
</evidence>
<keyword evidence="3" id="KW-1185">Reference proteome</keyword>
<protein>
    <recommendedName>
        <fullName evidence="1">N-acetyltransferase domain-containing protein</fullName>
    </recommendedName>
</protein>
<dbReference type="PANTHER" id="PTHR43792:SF16">
    <property type="entry name" value="N-ACETYLTRANSFERASE DOMAIN-CONTAINING PROTEIN"/>
    <property type="match status" value="1"/>
</dbReference>
<accession>A0A3D8RZA9</accession>
<dbReference type="Pfam" id="PF13302">
    <property type="entry name" value="Acetyltransf_3"/>
    <property type="match status" value="1"/>
</dbReference>
<dbReference type="Proteomes" id="UP000256645">
    <property type="component" value="Unassembled WGS sequence"/>
</dbReference>
<organism evidence="2 3">
    <name type="scientific">Coleophoma cylindrospora</name>
    <dbReference type="NCBI Taxonomy" id="1849047"/>
    <lineage>
        <taxon>Eukaryota</taxon>
        <taxon>Fungi</taxon>
        <taxon>Dikarya</taxon>
        <taxon>Ascomycota</taxon>
        <taxon>Pezizomycotina</taxon>
        <taxon>Leotiomycetes</taxon>
        <taxon>Helotiales</taxon>
        <taxon>Dermateaceae</taxon>
        <taxon>Coleophoma</taxon>
    </lineage>
</organism>
<evidence type="ECO:0000259" key="1">
    <source>
        <dbReference type="Pfam" id="PF13302"/>
    </source>
</evidence>